<protein>
    <recommendedName>
        <fullName evidence="4">SHSP domain-containing protein</fullName>
    </recommendedName>
</protein>
<feature type="compositionally biased region" description="Gly residues" evidence="3">
    <location>
        <begin position="62"/>
        <end position="75"/>
    </location>
</feature>
<evidence type="ECO:0000313" key="6">
    <source>
        <dbReference type="Proteomes" id="UP000750711"/>
    </source>
</evidence>
<feature type="domain" description="SHSP" evidence="4">
    <location>
        <begin position="114"/>
        <end position="212"/>
    </location>
</feature>
<feature type="compositionally biased region" description="Basic and acidic residues" evidence="3">
    <location>
        <begin position="32"/>
        <end position="57"/>
    </location>
</feature>
<dbReference type="InterPro" id="IPR002068">
    <property type="entry name" value="A-crystallin/Hsp20_dom"/>
</dbReference>
<evidence type="ECO:0000259" key="4">
    <source>
        <dbReference type="PROSITE" id="PS01031"/>
    </source>
</evidence>
<feature type="region of interest" description="Disordered" evidence="3">
    <location>
        <begin position="27"/>
        <end position="75"/>
    </location>
</feature>
<evidence type="ECO:0000256" key="1">
    <source>
        <dbReference type="PROSITE-ProRule" id="PRU00285"/>
    </source>
</evidence>
<gene>
    <name evidence="5" type="ORF">GP486_003249</name>
</gene>
<comment type="similarity">
    <text evidence="1 2">Belongs to the small heat shock protein (HSP20) family.</text>
</comment>
<reference evidence="5" key="1">
    <citation type="submission" date="2021-03" db="EMBL/GenBank/DDBJ databases">
        <title>Comparative genomics and phylogenomic investigation of the class Geoglossomycetes provide insights into ecological specialization and systematics.</title>
        <authorList>
            <person name="Melie T."/>
            <person name="Pirro S."/>
            <person name="Miller A.N."/>
            <person name="Quandt A."/>
        </authorList>
    </citation>
    <scope>NUCLEOTIDE SEQUENCE</scope>
    <source>
        <strain evidence="5">CAQ_001_2017</strain>
    </source>
</reference>
<dbReference type="Gene3D" id="2.60.40.790">
    <property type="match status" value="1"/>
</dbReference>
<evidence type="ECO:0000313" key="5">
    <source>
        <dbReference type="EMBL" id="KAH0562054.1"/>
    </source>
</evidence>
<organism evidence="5 6">
    <name type="scientific">Trichoglossum hirsutum</name>
    <dbReference type="NCBI Taxonomy" id="265104"/>
    <lineage>
        <taxon>Eukaryota</taxon>
        <taxon>Fungi</taxon>
        <taxon>Dikarya</taxon>
        <taxon>Ascomycota</taxon>
        <taxon>Pezizomycotina</taxon>
        <taxon>Geoglossomycetes</taxon>
        <taxon>Geoglossales</taxon>
        <taxon>Geoglossaceae</taxon>
        <taxon>Trichoglossum</taxon>
    </lineage>
</organism>
<dbReference type="PROSITE" id="PS01031">
    <property type="entry name" value="SHSP"/>
    <property type="match status" value="1"/>
</dbReference>
<keyword evidence="6" id="KW-1185">Reference proteome</keyword>
<dbReference type="CDD" id="cd06464">
    <property type="entry name" value="ACD_sHsps-like"/>
    <property type="match status" value="1"/>
</dbReference>
<dbReference type="SUPFAM" id="SSF49764">
    <property type="entry name" value="HSP20-like chaperones"/>
    <property type="match status" value="1"/>
</dbReference>
<evidence type="ECO:0000256" key="2">
    <source>
        <dbReference type="RuleBase" id="RU003616"/>
    </source>
</evidence>
<evidence type="ECO:0000256" key="3">
    <source>
        <dbReference type="SAM" id="MobiDB-lite"/>
    </source>
</evidence>
<sequence>MPTIRYFNQSAPFWEFVASLEDQITDGPLFNESRESSETLRGDTEKPSGAADDKDSGENPCAGGGNTRGHCGGGGGARGRFHHRGRGGFRHGFCGPAFAGSPWAYAWRAGGSDANNQDHAPPADVFDTEDSYVVHISLPGAKKEDVGINWNADKSELGVAGVIYRPGDEDFLKTLALDERSVGAFEKKIRLGNERHPAKVDEEGITAKLEDG</sequence>
<dbReference type="EMBL" id="JAGHQM010000421">
    <property type="protein sequence ID" value="KAH0562054.1"/>
    <property type="molecule type" value="Genomic_DNA"/>
</dbReference>
<proteinExistence type="inferred from homology"/>
<name>A0A9P8RRB3_9PEZI</name>
<accession>A0A9P8RRB3</accession>
<comment type="caution">
    <text evidence="5">The sequence shown here is derived from an EMBL/GenBank/DDBJ whole genome shotgun (WGS) entry which is preliminary data.</text>
</comment>
<dbReference type="AlphaFoldDB" id="A0A9P8RRB3"/>
<dbReference type="InterPro" id="IPR008978">
    <property type="entry name" value="HSP20-like_chaperone"/>
</dbReference>
<dbReference type="Proteomes" id="UP000750711">
    <property type="component" value="Unassembled WGS sequence"/>
</dbReference>
<dbReference type="Pfam" id="PF00011">
    <property type="entry name" value="HSP20"/>
    <property type="match status" value="1"/>
</dbReference>